<dbReference type="Pfam" id="PF22980">
    <property type="entry name" value="Myb_DNA-bind_8"/>
    <property type="match status" value="1"/>
</dbReference>
<reference evidence="3 4" key="1">
    <citation type="journal article" date="2023" name="G3 (Bethesda)">
        <title>A chromosome-level genome assembly of Zasmidium syzygii isolated from banana leaves.</title>
        <authorList>
            <person name="van Westerhoven A.C."/>
            <person name="Mehrabi R."/>
            <person name="Talebi R."/>
            <person name="Steentjes M.B.F."/>
            <person name="Corcolon B."/>
            <person name="Chong P.A."/>
            <person name="Kema G.H.J."/>
            <person name="Seidl M.F."/>
        </authorList>
    </citation>
    <scope>NUCLEOTIDE SEQUENCE [LARGE SCALE GENOMIC DNA]</scope>
    <source>
        <strain evidence="3 4">P124</strain>
    </source>
</reference>
<evidence type="ECO:0000313" key="3">
    <source>
        <dbReference type="EMBL" id="KAK4494116.1"/>
    </source>
</evidence>
<evidence type="ECO:0000313" key="4">
    <source>
        <dbReference type="Proteomes" id="UP001305779"/>
    </source>
</evidence>
<dbReference type="Proteomes" id="UP001305779">
    <property type="component" value="Unassembled WGS sequence"/>
</dbReference>
<proteinExistence type="predicted"/>
<feature type="region of interest" description="Disordered" evidence="1">
    <location>
        <begin position="32"/>
        <end position="115"/>
    </location>
</feature>
<feature type="domain" description="Myb-like DNA-binding" evidence="2">
    <location>
        <begin position="11"/>
        <end position="47"/>
    </location>
</feature>
<evidence type="ECO:0000259" key="2">
    <source>
        <dbReference type="Pfam" id="PF22980"/>
    </source>
</evidence>
<evidence type="ECO:0000256" key="1">
    <source>
        <dbReference type="SAM" id="MobiDB-lite"/>
    </source>
</evidence>
<dbReference type="EMBL" id="JAXOVC010000014">
    <property type="protein sequence ID" value="KAK4494116.1"/>
    <property type="molecule type" value="Genomic_DNA"/>
</dbReference>
<protein>
    <recommendedName>
        <fullName evidence="2">Myb-like DNA-binding domain-containing protein</fullName>
    </recommendedName>
</protein>
<sequence>MSTPLTLNARQQALLVAVIRNMTAEINWDAVATEAGYPTAKSARDNWGHTRKKIESSSGSETTPAKATPKKRKGDDEKTPSKKKSKKVTPPADKDDEEESKGEDKPEAGSEDDEV</sequence>
<accession>A0ABR0DY66</accession>
<comment type="caution">
    <text evidence="3">The sequence shown here is derived from an EMBL/GenBank/DDBJ whole genome shotgun (WGS) entry which is preliminary data.</text>
</comment>
<gene>
    <name evidence="3" type="ORF">PRZ48_014414</name>
</gene>
<name>A0ABR0DY66_ZASCE</name>
<dbReference type="InterPro" id="IPR054505">
    <property type="entry name" value="Myb_DNA-bind_8"/>
</dbReference>
<keyword evidence="4" id="KW-1185">Reference proteome</keyword>
<organism evidence="3 4">
    <name type="scientific">Zasmidium cellare</name>
    <name type="common">Wine cellar mold</name>
    <name type="synonym">Racodium cellare</name>
    <dbReference type="NCBI Taxonomy" id="395010"/>
    <lineage>
        <taxon>Eukaryota</taxon>
        <taxon>Fungi</taxon>
        <taxon>Dikarya</taxon>
        <taxon>Ascomycota</taxon>
        <taxon>Pezizomycotina</taxon>
        <taxon>Dothideomycetes</taxon>
        <taxon>Dothideomycetidae</taxon>
        <taxon>Mycosphaerellales</taxon>
        <taxon>Mycosphaerellaceae</taxon>
        <taxon>Zasmidium</taxon>
    </lineage>
</organism>